<reference evidence="2 3" key="1">
    <citation type="submission" date="2019-11" db="EMBL/GenBank/DDBJ databases">
        <title>Acidiferrimicrobium australis gen. nov., sp. nov., an acidophilic and obligately heterotrophic, member of the Actinobacteria that catalyses dissimilatory oxido- reduction of iron isolated from metal-rich acidic water in Chile.</title>
        <authorList>
            <person name="Gonzalez D."/>
            <person name="Huber K."/>
            <person name="Hedrich S."/>
            <person name="Rojas-Villalobos C."/>
            <person name="Quatrini R."/>
            <person name="Dinamarca M.A."/>
            <person name="Schwarz A."/>
            <person name="Canales C."/>
            <person name="Nancucheo I."/>
        </authorList>
    </citation>
    <scope>NUCLEOTIDE SEQUENCE [LARGE SCALE GENOMIC DNA]</scope>
    <source>
        <strain evidence="2 3">USS-CCA1</strain>
    </source>
</reference>
<dbReference type="Proteomes" id="UP000437736">
    <property type="component" value="Unassembled WGS sequence"/>
</dbReference>
<gene>
    <name evidence="2" type="ORF">GHK86_02905</name>
</gene>
<proteinExistence type="predicted"/>
<protein>
    <submittedName>
        <fullName evidence="2">Uncharacterized protein</fullName>
    </submittedName>
</protein>
<comment type="caution">
    <text evidence="2">The sequence shown here is derived from an EMBL/GenBank/DDBJ whole genome shotgun (WGS) entry which is preliminary data.</text>
</comment>
<keyword evidence="3" id="KW-1185">Reference proteome</keyword>
<accession>A0ABW9QQT6</accession>
<feature type="non-terminal residue" evidence="2">
    <location>
        <position position="92"/>
    </location>
</feature>
<name>A0ABW9QQT6_9ACTN</name>
<dbReference type="EMBL" id="WJHE01000114">
    <property type="protein sequence ID" value="MST31677.1"/>
    <property type="molecule type" value="Genomic_DNA"/>
</dbReference>
<feature type="region of interest" description="Disordered" evidence="1">
    <location>
        <begin position="14"/>
        <end position="46"/>
    </location>
</feature>
<evidence type="ECO:0000256" key="1">
    <source>
        <dbReference type="SAM" id="MobiDB-lite"/>
    </source>
</evidence>
<sequence>MTLNGMAVRTTWKAHHACGRRARKPAASHDLSATRPSERPGNTRWPAKAVEGGRRVRCQLLAAANDPLGVSDGDFAFRVENPARGIDIASWR</sequence>
<evidence type="ECO:0000313" key="3">
    <source>
        <dbReference type="Proteomes" id="UP000437736"/>
    </source>
</evidence>
<organism evidence="2 3">
    <name type="scientific">Acidiferrimicrobium australe</name>
    <dbReference type="NCBI Taxonomy" id="2664430"/>
    <lineage>
        <taxon>Bacteria</taxon>
        <taxon>Bacillati</taxon>
        <taxon>Actinomycetota</taxon>
        <taxon>Acidimicrobiia</taxon>
        <taxon>Acidimicrobiales</taxon>
        <taxon>Acidimicrobiaceae</taxon>
        <taxon>Acidiferrimicrobium</taxon>
    </lineage>
</organism>
<feature type="compositionally biased region" description="Basic residues" evidence="1">
    <location>
        <begin position="14"/>
        <end position="26"/>
    </location>
</feature>
<evidence type="ECO:0000313" key="2">
    <source>
        <dbReference type="EMBL" id="MST31677.1"/>
    </source>
</evidence>